<dbReference type="Gene3D" id="3.40.50.880">
    <property type="match status" value="1"/>
</dbReference>
<dbReference type="OrthoDB" id="9807137at2"/>
<evidence type="ECO:0000313" key="3">
    <source>
        <dbReference type="EMBL" id="ERJ76333.1"/>
    </source>
</evidence>
<dbReference type="EMBL" id="AWVA01000066">
    <property type="protein sequence ID" value="ERJ76333.1"/>
    <property type="molecule type" value="Genomic_DNA"/>
</dbReference>
<organism evidence="3 4">
    <name type="scientific">Streptococcus sobrinus W1703</name>
    <dbReference type="NCBI Taxonomy" id="1227275"/>
    <lineage>
        <taxon>Bacteria</taxon>
        <taxon>Bacillati</taxon>
        <taxon>Bacillota</taxon>
        <taxon>Bacilli</taxon>
        <taxon>Lactobacillales</taxon>
        <taxon>Streptococcaceae</taxon>
        <taxon>Streptococcus</taxon>
    </lineage>
</organism>
<evidence type="ECO:0000313" key="4">
    <source>
        <dbReference type="Proteomes" id="UP000016617"/>
    </source>
</evidence>
<dbReference type="PROSITE" id="PS51273">
    <property type="entry name" value="GATASE_TYPE_1"/>
    <property type="match status" value="1"/>
</dbReference>
<dbReference type="NCBIfam" id="NF006098">
    <property type="entry name" value="PRK08250.1"/>
    <property type="match status" value="1"/>
</dbReference>
<protein>
    <submittedName>
        <fullName evidence="3">Class I glutamine amidotransferase</fullName>
    </submittedName>
</protein>
<sequence length="266" mass="29475">MRVHFIIHESFEAPGAYLAWAALRGHEVSITKVYQFEGLPESVGDFDMLIVMGGPQSPSSTQEEFPHFNAGAEIALIKKAIQADKYIIGVCLGAQLLGQAYGGTCIASPEREIGNFPIELTQAGQADSRLSHIPQGLVVGHWHGDMPGLVEGAQILATSQGCPRQIIAYSQKHFGFQAHLELTKDLVRQLLAQEKDIEGDSQKYTYVQDAQTILNYDYDQMNQALYGFLDKLIVNENQKMPRQGTAGTTRVEQSELTTESFDFRRV</sequence>
<dbReference type="SUPFAM" id="SSF52317">
    <property type="entry name" value="Class I glutamine amidotransferase-like"/>
    <property type="match status" value="1"/>
</dbReference>
<keyword evidence="3" id="KW-0808">Transferase</keyword>
<dbReference type="PANTHER" id="PTHR42695:SF5">
    <property type="entry name" value="GLUTAMINE AMIDOTRANSFERASE YLR126C-RELATED"/>
    <property type="match status" value="1"/>
</dbReference>
<feature type="domain" description="Glutamine amidotransferase" evidence="2">
    <location>
        <begin position="26"/>
        <end position="184"/>
    </location>
</feature>
<dbReference type="Pfam" id="PF00117">
    <property type="entry name" value="GATase"/>
    <property type="match status" value="1"/>
</dbReference>
<comment type="caution">
    <text evidence="3">The sequence shown here is derived from an EMBL/GenBank/DDBJ whole genome shotgun (WGS) entry which is preliminary data.</text>
</comment>
<dbReference type="PANTHER" id="PTHR42695">
    <property type="entry name" value="GLUTAMINE AMIDOTRANSFERASE YLR126C-RELATED"/>
    <property type="match status" value="1"/>
</dbReference>
<dbReference type="AlphaFoldDB" id="U2KNB1"/>
<feature type="compositionally biased region" description="Polar residues" evidence="1">
    <location>
        <begin position="241"/>
        <end position="260"/>
    </location>
</feature>
<dbReference type="PATRIC" id="fig|1227275.3.peg.907"/>
<dbReference type="HOGENOM" id="CLU_054974_1_0_9"/>
<gene>
    <name evidence="3" type="ORF">HMPREF1557_01027</name>
</gene>
<evidence type="ECO:0000259" key="2">
    <source>
        <dbReference type="Pfam" id="PF00117"/>
    </source>
</evidence>
<dbReference type="GO" id="GO:0005829">
    <property type="term" value="C:cytosol"/>
    <property type="evidence" value="ECO:0007669"/>
    <property type="project" value="TreeGrafter"/>
</dbReference>
<dbReference type="RefSeq" id="WP_019781122.1">
    <property type="nucleotide sequence ID" value="NZ_KI259679.1"/>
</dbReference>
<dbReference type="GO" id="GO:0016740">
    <property type="term" value="F:transferase activity"/>
    <property type="evidence" value="ECO:0007669"/>
    <property type="project" value="UniProtKB-KW"/>
</dbReference>
<dbReference type="InterPro" id="IPR029062">
    <property type="entry name" value="Class_I_gatase-like"/>
</dbReference>
<feature type="region of interest" description="Disordered" evidence="1">
    <location>
        <begin position="241"/>
        <end position="266"/>
    </location>
</feature>
<evidence type="ECO:0000256" key="1">
    <source>
        <dbReference type="SAM" id="MobiDB-lite"/>
    </source>
</evidence>
<dbReference type="InterPro" id="IPR044992">
    <property type="entry name" value="ChyE-like"/>
</dbReference>
<dbReference type="InterPro" id="IPR017926">
    <property type="entry name" value="GATASE"/>
</dbReference>
<keyword evidence="3" id="KW-0315">Glutamine amidotransferase</keyword>
<proteinExistence type="predicted"/>
<accession>U2KNB1</accession>
<dbReference type="CDD" id="cd01741">
    <property type="entry name" value="GATase1_1"/>
    <property type="match status" value="1"/>
</dbReference>
<dbReference type="Proteomes" id="UP000016617">
    <property type="component" value="Unassembled WGS sequence"/>
</dbReference>
<name>U2KNB1_9STRE</name>
<reference evidence="3 4" key="1">
    <citation type="submission" date="2013-06" db="EMBL/GenBank/DDBJ databases">
        <authorList>
            <person name="Weinstock G."/>
            <person name="Sodergren E."/>
            <person name="Lobos E.A."/>
            <person name="Fulton L."/>
            <person name="Fulton R."/>
            <person name="Courtney L."/>
            <person name="Fronick C."/>
            <person name="O'Laughlin M."/>
            <person name="Godfrey J."/>
            <person name="Wilson R.M."/>
            <person name="Miner T."/>
            <person name="Farmer C."/>
            <person name="Delehaunty K."/>
            <person name="Cordes M."/>
            <person name="Minx P."/>
            <person name="Tomlinson C."/>
            <person name="Chen J."/>
            <person name="Wollam A."/>
            <person name="Pepin K.H."/>
            <person name="Bhonagiri V."/>
            <person name="Zhang X."/>
            <person name="Warren W."/>
            <person name="Mitreva M."/>
            <person name="Mardis E.R."/>
            <person name="Wilson R.K."/>
        </authorList>
    </citation>
    <scope>NUCLEOTIDE SEQUENCE [LARGE SCALE GENOMIC DNA]</scope>
    <source>
        <strain evidence="3 4">W1703</strain>
    </source>
</reference>